<evidence type="ECO:0000313" key="1">
    <source>
        <dbReference type="EMBL" id="SOQ43642.1"/>
    </source>
</evidence>
<reference evidence="1" key="1">
    <citation type="submission" date="2016-07" db="EMBL/GenBank/DDBJ databases">
        <authorList>
            <person name="Bretaudeau A."/>
        </authorList>
    </citation>
    <scope>NUCLEOTIDE SEQUENCE</scope>
    <source>
        <strain evidence="1">Rice</strain>
        <tissue evidence="1">Whole body</tissue>
    </source>
</reference>
<name>A0A2H1VT40_SPOFR</name>
<sequence length="148" mass="15152">MSVFSEAVVSLRSITTAEAWYTQFNTVWISIGEAALRISDGVNDGVGEAVGDAVGDGVGDGVGDAVGGAVDGAARVGGEALVDGAAAHVQEDGPLGGAADVLDAVVAAFLVMLYFHRSGIRDSVFISESFKLKILIMTREPPGLKENN</sequence>
<organism evidence="1">
    <name type="scientific">Spodoptera frugiperda</name>
    <name type="common">Fall armyworm</name>
    <dbReference type="NCBI Taxonomy" id="7108"/>
    <lineage>
        <taxon>Eukaryota</taxon>
        <taxon>Metazoa</taxon>
        <taxon>Ecdysozoa</taxon>
        <taxon>Arthropoda</taxon>
        <taxon>Hexapoda</taxon>
        <taxon>Insecta</taxon>
        <taxon>Pterygota</taxon>
        <taxon>Neoptera</taxon>
        <taxon>Endopterygota</taxon>
        <taxon>Lepidoptera</taxon>
        <taxon>Glossata</taxon>
        <taxon>Ditrysia</taxon>
        <taxon>Noctuoidea</taxon>
        <taxon>Noctuidae</taxon>
        <taxon>Amphipyrinae</taxon>
        <taxon>Spodoptera</taxon>
    </lineage>
</organism>
<proteinExistence type="predicted"/>
<dbReference type="EMBL" id="ODYU01004111">
    <property type="protein sequence ID" value="SOQ43642.1"/>
    <property type="molecule type" value="Genomic_DNA"/>
</dbReference>
<dbReference type="AlphaFoldDB" id="A0A2H1VT40"/>
<accession>A0A2H1VT40</accession>
<protein>
    <submittedName>
        <fullName evidence="1">SFRICE_023487</fullName>
    </submittedName>
</protein>
<gene>
    <name evidence="1" type="ORF">SFRICE_023487</name>
</gene>